<sequence length="199" mass="21301">MHEPGTLSAVKAELEAFGAVNDPAASDGRERMLNITPDTGEFLGVLVRATGARQILEVGTSNGYSTLWLAEAALDTGGRVTTVEWATDKWVKAGENFAAAGVDGVVESLHADAEKVLERQDEASLELIFLDADRARYPDWWPMLRRVLCPGGLLVMDNATSHAEEVAPFVELVQADPAFATSLVSVGKGEFLATRTAQS</sequence>
<evidence type="ECO:0000313" key="4">
    <source>
        <dbReference type="EMBL" id="RTR02450.1"/>
    </source>
</evidence>
<proteinExistence type="predicted"/>
<dbReference type="Gene3D" id="3.40.50.150">
    <property type="entry name" value="Vaccinia Virus protein VP39"/>
    <property type="match status" value="1"/>
</dbReference>
<comment type="caution">
    <text evidence="4">The sequence shown here is derived from an EMBL/GenBank/DDBJ whole genome shotgun (WGS) entry which is preliminary data.</text>
</comment>
<dbReference type="PANTHER" id="PTHR43167">
    <property type="entry name" value="PUTATIVE (AFU_ORTHOLOGUE AFUA_6G01830)-RELATED"/>
    <property type="match status" value="1"/>
</dbReference>
<dbReference type="SUPFAM" id="SSF53335">
    <property type="entry name" value="S-adenosyl-L-methionine-dependent methyltransferases"/>
    <property type="match status" value="1"/>
</dbReference>
<dbReference type="CDD" id="cd02440">
    <property type="entry name" value="AdoMet_MTases"/>
    <property type="match status" value="1"/>
</dbReference>
<dbReference type="PANTHER" id="PTHR43167:SF1">
    <property type="entry name" value="PUTATIVE (AFU_ORTHOLOGUE AFUA_6G01830)-RELATED"/>
    <property type="match status" value="1"/>
</dbReference>
<dbReference type="Proteomes" id="UP000267400">
    <property type="component" value="Unassembled WGS sequence"/>
</dbReference>
<keyword evidence="2 4" id="KW-0808">Transferase</keyword>
<keyword evidence="3" id="KW-0949">S-adenosyl-L-methionine</keyword>
<dbReference type="RefSeq" id="WP_126484631.1">
    <property type="nucleotide sequence ID" value="NZ_RXNS01000011.1"/>
</dbReference>
<evidence type="ECO:0000256" key="3">
    <source>
        <dbReference type="ARBA" id="ARBA00022691"/>
    </source>
</evidence>
<protein>
    <submittedName>
        <fullName evidence="4">Methyltransferase</fullName>
    </submittedName>
</protein>
<dbReference type="Pfam" id="PF01596">
    <property type="entry name" value="Methyltransf_3"/>
    <property type="match status" value="1"/>
</dbReference>
<keyword evidence="5" id="KW-1185">Reference proteome</keyword>
<dbReference type="AlphaFoldDB" id="A0A431V2V1"/>
<dbReference type="InterPro" id="IPR002935">
    <property type="entry name" value="SAM_O-MeTrfase"/>
</dbReference>
<organism evidence="4 5">
    <name type="scientific">Halomonas nitroreducens</name>
    <dbReference type="NCBI Taxonomy" id="447425"/>
    <lineage>
        <taxon>Bacteria</taxon>
        <taxon>Pseudomonadati</taxon>
        <taxon>Pseudomonadota</taxon>
        <taxon>Gammaproteobacteria</taxon>
        <taxon>Oceanospirillales</taxon>
        <taxon>Halomonadaceae</taxon>
        <taxon>Halomonas</taxon>
    </lineage>
</organism>
<reference evidence="4 5" key="1">
    <citation type="submission" date="2018-12" db="EMBL/GenBank/DDBJ databases">
        <authorList>
            <person name="Yu L."/>
        </authorList>
    </citation>
    <scope>NUCLEOTIDE SEQUENCE [LARGE SCALE GENOMIC DNA]</scope>
    <source>
        <strain evidence="4 5">11S</strain>
    </source>
</reference>
<dbReference type="OrthoDB" id="9799672at2"/>
<dbReference type="PROSITE" id="PS51682">
    <property type="entry name" value="SAM_OMT_I"/>
    <property type="match status" value="1"/>
</dbReference>
<keyword evidence="1 4" id="KW-0489">Methyltransferase</keyword>
<name>A0A431V2V1_9GAMM</name>
<dbReference type="GO" id="GO:0008171">
    <property type="term" value="F:O-methyltransferase activity"/>
    <property type="evidence" value="ECO:0007669"/>
    <property type="project" value="InterPro"/>
</dbReference>
<dbReference type="InterPro" id="IPR029063">
    <property type="entry name" value="SAM-dependent_MTases_sf"/>
</dbReference>
<evidence type="ECO:0000256" key="2">
    <source>
        <dbReference type="ARBA" id="ARBA00022679"/>
    </source>
</evidence>
<evidence type="ECO:0000313" key="5">
    <source>
        <dbReference type="Proteomes" id="UP000267400"/>
    </source>
</evidence>
<dbReference type="EMBL" id="RXNS01000011">
    <property type="protein sequence ID" value="RTR02450.1"/>
    <property type="molecule type" value="Genomic_DNA"/>
</dbReference>
<dbReference type="GO" id="GO:0032259">
    <property type="term" value="P:methylation"/>
    <property type="evidence" value="ECO:0007669"/>
    <property type="project" value="UniProtKB-KW"/>
</dbReference>
<gene>
    <name evidence="4" type="ORF">EKG36_12695</name>
</gene>
<evidence type="ECO:0000256" key="1">
    <source>
        <dbReference type="ARBA" id="ARBA00022603"/>
    </source>
</evidence>
<accession>A0A431V2V1</accession>